<dbReference type="EMBL" id="QPJM01000012">
    <property type="protein sequence ID" value="RCW80928.1"/>
    <property type="molecule type" value="Genomic_DNA"/>
</dbReference>
<reference evidence="1 2" key="1">
    <citation type="submission" date="2018-07" db="EMBL/GenBank/DDBJ databases">
        <title>Genomic Encyclopedia of Type Strains, Phase III (KMG-III): the genomes of soil and plant-associated and newly described type strains.</title>
        <authorList>
            <person name="Whitman W."/>
        </authorList>
    </citation>
    <scope>NUCLEOTIDE SEQUENCE [LARGE SCALE GENOMIC DNA]</scope>
    <source>
        <strain evidence="1 2">31-25a</strain>
    </source>
</reference>
<gene>
    <name evidence="1" type="ORF">C7476_11284</name>
</gene>
<dbReference type="AlphaFoldDB" id="A0A368YN15"/>
<name>A0A368YN15_9HYPH</name>
<protein>
    <submittedName>
        <fullName evidence="1">Uncharacterized protein</fullName>
    </submittedName>
</protein>
<evidence type="ECO:0000313" key="2">
    <source>
        <dbReference type="Proteomes" id="UP000253324"/>
    </source>
</evidence>
<dbReference type="Proteomes" id="UP000253324">
    <property type="component" value="Unassembled WGS sequence"/>
</dbReference>
<keyword evidence="2" id="KW-1185">Reference proteome</keyword>
<dbReference type="PROSITE" id="PS51257">
    <property type="entry name" value="PROKAR_LIPOPROTEIN"/>
    <property type="match status" value="1"/>
</dbReference>
<organism evidence="1 2">
    <name type="scientific">Phyllobacterium bourgognense</name>
    <dbReference type="NCBI Taxonomy" id="314236"/>
    <lineage>
        <taxon>Bacteria</taxon>
        <taxon>Pseudomonadati</taxon>
        <taxon>Pseudomonadota</taxon>
        <taxon>Alphaproteobacteria</taxon>
        <taxon>Hyphomicrobiales</taxon>
        <taxon>Phyllobacteriaceae</taxon>
        <taxon>Phyllobacterium</taxon>
    </lineage>
</organism>
<comment type="caution">
    <text evidence="1">The sequence shown here is derived from an EMBL/GenBank/DDBJ whole genome shotgun (WGS) entry which is preliminary data.</text>
</comment>
<sequence>MRGIWILAITSIFSCDANAQTSAEYALMAKRSVAAFMCVSLAAGLEDKHQEYNRLFGIAYNEGKRFLEAAMQGKVSQHDMGTEVPMIFSLSGDSPNIDFMLGRIAAKADDEVFKKVYLDDQRRTFPADIVRNNFEDQYRQHNCDLL</sequence>
<dbReference type="OrthoDB" id="9155547at2"/>
<proteinExistence type="predicted"/>
<accession>A0A368YN15</accession>
<evidence type="ECO:0000313" key="1">
    <source>
        <dbReference type="EMBL" id="RCW80928.1"/>
    </source>
</evidence>
<dbReference type="RefSeq" id="WP_114431482.1">
    <property type="nucleotide sequence ID" value="NZ_QPJM01000012.1"/>
</dbReference>